<protein>
    <recommendedName>
        <fullName evidence="3">Cytoplasmic protein</fullName>
    </recommendedName>
</protein>
<organism evidence="1 2">
    <name type="scientific">Rubritalea spongiae</name>
    <dbReference type="NCBI Taxonomy" id="430797"/>
    <lineage>
        <taxon>Bacteria</taxon>
        <taxon>Pseudomonadati</taxon>
        <taxon>Verrucomicrobiota</taxon>
        <taxon>Verrucomicrobiia</taxon>
        <taxon>Verrucomicrobiales</taxon>
        <taxon>Rubritaleaceae</taxon>
        <taxon>Rubritalea</taxon>
    </lineage>
</organism>
<evidence type="ECO:0008006" key="3">
    <source>
        <dbReference type="Google" id="ProtNLM"/>
    </source>
</evidence>
<proteinExistence type="predicted"/>
<keyword evidence="2" id="KW-1185">Reference proteome</keyword>
<evidence type="ECO:0000313" key="2">
    <source>
        <dbReference type="Proteomes" id="UP001597297"/>
    </source>
</evidence>
<gene>
    <name evidence="1" type="ORF">ACFSQZ_01905</name>
</gene>
<reference evidence="2" key="1">
    <citation type="journal article" date="2019" name="Int. J. Syst. Evol. Microbiol.">
        <title>The Global Catalogue of Microorganisms (GCM) 10K type strain sequencing project: providing services to taxonomists for standard genome sequencing and annotation.</title>
        <authorList>
            <consortium name="The Broad Institute Genomics Platform"/>
            <consortium name="The Broad Institute Genome Sequencing Center for Infectious Disease"/>
            <person name="Wu L."/>
            <person name="Ma J."/>
        </authorList>
    </citation>
    <scope>NUCLEOTIDE SEQUENCE [LARGE SCALE GENOMIC DNA]</scope>
    <source>
        <strain evidence="2">JCM 16545</strain>
    </source>
</reference>
<accession>A0ABW5E1E7</accession>
<name>A0ABW5E1E7_9BACT</name>
<dbReference type="EMBL" id="JBHUJC010000003">
    <property type="protein sequence ID" value="MFD2275210.1"/>
    <property type="molecule type" value="Genomic_DNA"/>
</dbReference>
<dbReference type="Proteomes" id="UP001597297">
    <property type="component" value="Unassembled WGS sequence"/>
</dbReference>
<comment type="caution">
    <text evidence="1">The sequence shown here is derived from an EMBL/GenBank/DDBJ whole genome shotgun (WGS) entry which is preliminary data.</text>
</comment>
<evidence type="ECO:0000313" key="1">
    <source>
        <dbReference type="EMBL" id="MFD2275210.1"/>
    </source>
</evidence>
<dbReference type="RefSeq" id="WP_377094960.1">
    <property type="nucleotide sequence ID" value="NZ_JBHSJM010000001.1"/>
</dbReference>
<sequence length="131" mass="14444">MKAITFAAVVLVLGGSIWWNATGGLEGFLDRQYKKGMDESGEEKALQADVVDAHKTSIRHKESIMKSSECGCFHCLAIFTPTRIADWADTSEPESRHTALCPECGIDSVIGSDSGYTITKDFLLAMKKHWF</sequence>